<dbReference type="EMBL" id="CP049055">
    <property type="protein sequence ID" value="QII14041.1"/>
    <property type="molecule type" value="Genomic_DNA"/>
</dbReference>
<evidence type="ECO:0000313" key="3">
    <source>
        <dbReference type="Proteomes" id="UP000501926"/>
    </source>
</evidence>
<reference evidence="2 3" key="3">
    <citation type="submission" date="2020-02" db="EMBL/GenBank/DDBJ databases">
        <title>Newly sequenced genome of strain CSTR1 showed variability in Candidatus Kuenenia stuttgartiensis genomes.</title>
        <authorList>
            <person name="Ding C."/>
            <person name="Adrian L."/>
        </authorList>
    </citation>
    <scope>NUCLEOTIDE SEQUENCE [LARGE SCALE GENOMIC DNA]</scope>
    <source>
        <strain evidence="2 3">CSTR1</strain>
    </source>
</reference>
<accession>Q1PW74</accession>
<protein>
    <submittedName>
        <fullName evidence="1">Uncharacterized protein</fullName>
    </submittedName>
</protein>
<dbReference type="Proteomes" id="UP000501926">
    <property type="component" value="Chromosome"/>
</dbReference>
<organism evidence="1">
    <name type="scientific">Kuenenia stuttgartiensis</name>
    <dbReference type="NCBI Taxonomy" id="174633"/>
    <lineage>
        <taxon>Bacteria</taxon>
        <taxon>Pseudomonadati</taxon>
        <taxon>Planctomycetota</taxon>
        <taxon>Candidatus Brocadiia</taxon>
        <taxon>Candidatus Brocadiales</taxon>
        <taxon>Candidatus Brocadiaceae</taxon>
        <taxon>Candidatus Kuenenia</taxon>
    </lineage>
</organism>
<evidence type="ECO:0000313" key="1">
    <source>
        <dbReference type="EMBL" id="CAJ71473.1"/>
    </source>
</evidence>
<reference evidence="1" key="2">
    <citation type="submission" date="2006-01" db="EMBL/GenBank/DDBJ databases">
        <authorList>
            <person name="Genoscope"/>
        </authorList>
    </citation>
    <scope>NUCLEOTIDE SEQUENCE</scope>
</reference>
<reference evidence="1" key="1">
    <citation type="journal article" date="2006" name="Nature">
        <title>Deciphering the evolution and metabolism of an anammox bacterium from a community genome.</title>
        <authorList>
            <person name="Strous M."/>
            <person name="Pelletier E."/>
            <person name="Mangenot S."/>
            <person name="Rattei T."/>
            <person name="Lehner A."/>
            <person name="Taylor M.W."/>
            <person name="Horn M."/>
            <person name="Daims H."/>
            <person name="Bartol-Mavel D."/>
            <person name="Wincker P."/>
            <person name="Barbe V."/>
            <person name="Fonknechten N."/>
            <person name="Vallenet D."/>
            <person name="Segurens B."/>
            <person name="Schenowitz-Truong C."/>
            <person name="Medigue C."/>
            <person name="Collingro A."/>
            <person name="Snel B."/>
            <person name="Dutilh B.E."/>
            <person name="OpDenCamp H.J.M."/>
            <person name="vanDerDrift C."/>
            <person name="Cirpus I."/>
            <person name="vanDePas-Schoonen K.T."/>
            <person name="Harhangi H.R."/>
            <person name="vanNiftrik L."/>
            <person name="Schmid M."/>
            <person name="Keltjens J."/>
            <person name="vanDeVossenberg J."/>
            <person name="Kartal B."/>
            <person name="Meier H."/>
            <person name="Frishman D."/>
            <person name="Huynen M.A."/>
            <person name="Mewes H."/>
            <person name="Weissenbach J."/>
            <person name="Jetten M.S.M."/>
            <person name="Wagner M."/>
            <person name="LePaslier D."/>
        </authorList>
    </citation>
    <scope>NUCLEOTIDE SEQUENCE</scope>
</reference>
<proteinExistence type="predicted"/>
<name>Q1PW74_KUEST</name>
<dbReference type="AlphaFoldDB" id="Q1PW74"/>
<dbReference type="EMBL" id="CT573073">
    <property type="protein sequence ID" value="CAJ71473.1"/>
    <property type="molecule type" value="Genomic_DNA"/>
</dbReference>
<gene>
    <name evidence="2" type="ORF">KsCSTR_46630</name>
    <name evidence="1" type="ORF">kustc0728</name>
</gene>
<sequence length="58" mass="6768">MYLTNYSLNYTVKRSNKLQMLQEILEVSPNSKEAVFVCISMNLSTLVNIPCWFTKCEM</sequence>
<evidence type="ECO:0000313" key="2">
    <source>
        <dbReference type="EMBL" id="QII14041.1"/>
    </source>
</evidence>